<name>A0ABS2AVI8_9ACTN</name>
<gene>
    <name evidence="1" type="ORF">JIG36_51055</name>
</gene>
<reference evidence="1 2" key="1">
    <citation type="submission" date="2021-01" db="EMBL/GenBank/DDBJ databases">
        <title>Actinoplanes sp. nov. LDG1-06 isolated from lichen.</title>
        <authorList>
            <person name="Saeng-In P."/>
            <person name="Phongsopitanun W."/>
            <person name="Kanchanasin P."/>
            <person name="Yuki M."/>
            <person name="Kudo T."/>
            <person name="Ohkuma M."/>
            <person name="Tanasupawat S."/>
        </authorList>
    </citation>
    <scope>NUCLEOTIDE SEQUENCE [LARGE SCALE GENOMIC DNA]</scope>
    <source>
        <strain evidence="1 2">LDG1-06</strain>
    </source>
</reference>
<dbReference type="Proteomes" id="UP000632138">
    <property type="component" value="Unassembled WGS sequence"/>
</dbReference>
<evidence type="ECO:0000313" key="2">
    <source>
        <dbReference type="Proteomes" id="UP000632138"/>
    </source>
</evidence>
<sequence>MTEHRYALSERVTLAFHAAPGDVPDVWVIEQPGPDGAGGQVRLTPDEWRHLVERIPHIRALAERVP</sequence>
<proteinExistence type="predicted"/>
<evidence type="ECO:0008006" key="3">
    <source>
        <dbReference type="Google" id="ProtNLM"/>
    </source>
</evidence>
<protein>
    <recommendedName>
        <fullName evidence="3">DUF397 domain-containing protein</fullName>
    </recommendedName>
</protein>
<evidence type="ECO:0000313" key="1">
    <source>
        <dbReference type="EMBL" id="MBM2623859.1"/>
    </source>
</evidence>
<dbReference type="EMBL" id="JAENHP010000048">
    <property type="protein sequence ID" value="MBM2623859.1"/>
    <property type="molecule type" value="Genomic_DNA"/>
</dbReference>
<keyword evidence="2" id="KW-1185">Reference proteome</keyword>
<comment type="caution">
    <text evidence="1">The sequence shown here is derived from an EMBL/GenBank/DDBJ whole genome shotgun (WGS) entry which is preliminary data.</text>
</comment>
<accession>A0ABS2AVI8</accession>
<dbReference type="RefSeq" id="WP_203384210.1">
    <property type="nucleotide sequence ID" value="NZ_JAENHP010000048.1"/>
</dbReference>
<organism evidence="1 2">
    <name type="scientific">Paractinoplanes ovalisporus</name>
    <dbReference type="NCBI Taxonomy" id="2810368"/>
    <lineage>
        <taxon>Bacteria</taxon>
        <taxon>Bacillati</taxon>
        <taxon>Actinomycetota</taxon>
        <taxon>Actinomycetes</taxon>
        <taxon>Micromonosporales</taxon>
        <taxon>Micromonosporaceae</taxon>
        <taxon>Paractinoplanes</taxon>
    </lineage>
</organism>